<organism evidence="2 3">
    <name type="scientific">Actinomadura rayongensis</name>
    <dbReference type="NCBI Taxonomy" id="1429076"/>
    <lineage>
        <taxon>Bacteria</taxon>
        <taxon>Bacillati</taxon>
        <taxon>Actinomycetota</taxon>
        <taxon>Actinomycetes</taxon>
        <taxon>Streptosporangiales</taxon>
        <taxon>Thermomonosporaceae</taxon>
        <taxon>Actinomadura</taxon>
    </lineage>
</organism>
<dbReference type="Gene3D" id="1.20.120.450">
    <property type="entry name" value="dinb family like domain"/>
    <property type="match status" value="1"/>
</dbReference>
<comment type="caution">
    <text evidence="2">The sequence shown here is derived from an EMBL/GenBank/DDBJ whole genome shotgun (WGS) entry which is preliminary data.</text>
</comment>
<dbReference type="InterPro" id="IPR034660">
    <property type="entry name" value="DinB/YfiT-like"/>
</dbReference>
<dbReference type="EMBL" id="WUTW01000002">
    <property type="protein sequence ID" value="MXQ65113.1"/>
    <property type="molecule type" value="Genomic_DNA"/>
</dbReference>
<feature type="domain" description="Mycothiol-dependent maleylpyruvate isomerase metal-binding" evidence="1">
    <location>
        <begin position="4"/>
        <end position="121"/>
    </location>
</feature>
<protein>
    <submittedName>
        <fullName evidence="2">TIGR03086 family protein</fullName>
    </submittedName>
</protein>
<proteinExistence type="predicted"/>
<gene>
    <name evidence="2" type="ORF">GQ466_13820</name>
</gene>
<dbReference type="AlphaFoldDB" id="A0A6I4W745"/>
<dbReference type="RefSeq" id="WP_161103252.1">
    <property type="nucleotide sequence ID" value="NZ_JBHLYI010000001.1"/>
</dbReference>
<dbReference type="GO" id="GO:0046872">
    <property type="term" value="F:metal ion binding"/>
    <property type="evidence" value="ECO:0007669"/>
    <property type="project" value="InterPro"/>
</dbReference>
<sequence>MTLDTAAARAATLLAEVPDALLTAPTPCAGLSVAGLIEHFDALALRLTATAGKGPRPDPSGTGLRPDWRGGVPARLKTLAEAWADPAAWEGVTSLAGREVPAAFAGTHTLNELVLHGWDLARAVRLPYSADAEDVAACIGLLEKLPDEFRALGVYAAPVPVPPDAPELDRLVALSGRDPSWTPPA</sequence>
<dbReference type="InterPro" id="IPR024344">
    <property type="entry name" value="MDMPI_metal-binding"/>
</dbReference>
<keyword evidence="3" id="KW-1185">Reference proteome</keyword>
<dbReference type="InterPro" id="IPR017520">
    <property type="entry name" value="CHP03086"/>
</dbReference>
<dbReference type="OrthoDB" id="5185819at2"/>
<dbReference type="SUPFAM" id="SSF109854">
    <property type="entry name" value="DinB/YfiT-like putative metalloenzymes"/>
    <property type="match status" value="1"/>
</dbReference>
<evidence type="ECO:0000259" key="1">
    <source>
        <dbReference type="Pfam" id="PF11716"/>
    </source>
</evidence>
<dbReference type="NCBIfam" id="TIGR03086">
    <property type="entry name" value="TIGR03086 family metal-binding protein"/>
    <property type="match status" value="1"/>
</dbReference>
<accession>A0A6I4W745</accession>
<name>A0A6I4W745_9ACTN</name>
<dbReference type="Pfam" id="PF11716">
    <property type="entry name" value="MDMPI_N"/>
    <property type="match status" value="1"/>
</dbReference>
<reference evidence="2 3" key="1">
    <citation type="submission" date="2019-12" db="EMBL/GenBank/DDBJ databases">
        <title>Nocardia macrotermitis sp. nov. and Nocardia aurantia sp. nov., isolated from the gut of the fungus growing-termite Macrotermes natalensis.</title>
        <authorList>
            <person name="Christine B."/>
            <person name="Rene B."/>
        </authorList>
    </citation>
    <scope>NUCLEOTIDE SEQUENCE [LARGE SCALE GENOMIC DNA]</scope>
    <source>
        <strain evidence="2 3">DSM 102126</strain>
    </source>
</reference>
<evidence type="ECO:0000313" key="3">
    <source>
        <dbReference type="Proteomes" id="UP000431901"/>
    </source>
</evidence>
<dbReference type="Proteomes" id="UP000431901">
    <property type="component" value="Unassembled WGS sequence"/>
</dbReference>
<evidence type="ECO:0000313" key="2">
    <source>
        <dbReference type="EMBL" id="MXQ65113.1"/>
    </source>
</evidence>